<feature type="region of interest" description="Disordered" evidence="6">
    <location>
        <begin position="204"/>
        <end position="233"/>
    </location>
</feature>
<keyword evidence="2" id="KW-0677">Repeat</keyword>
<reference evidence="8" key="2">
    <citation type="submission" date="2025-09" db="UniProtKB">
        <authorList>
            <consortium name="Ensembl"/>
        </authorList>
    </citation>
    <scope>IDENTIFICATION</scope>
</reference>
<dbReference type="PANTHER" id="PTHR23235">
    <property type="entry name" value="KRUEPPEL-LIKE TRANSCRIPTION FACTOR"/>
    <property type="match status" value="1"/>
</dbReference>
<evidence type="ECO:0000259" key="7">
    <source>
        <dbReference type="PROSITE" id="PS50157"/>
    </source>
</evidence>
<evidence type="ECO:0000313" key="9">
    <source>
        <dbReference type="Proteomes" id="UP000694414"/>
    </source>
</evidence>
<evidence type="ECO:0000256" key="3">
    <source>
        <dbReference type="ARBA" id="ARBA00022771"/>
    </source>
</evidence>
<dbReference type="SUPFAM" id="SSF57667">
    <property type="entry name" value="beta-beta-alpha zinc fingers"/>
    <property type="match status" value="2"/>
</dbReference>
<dbReference type="PANTHER" id="PTHR23235:SF159">
    <property type="entry name" value="KRUEPPEL-LIKE FACTOR 17"/>
    <property type="match status" value="1"/>
</dbReference>
<evidence type="ECO:0000313" key="8">
    <source>
        <dbReference type="Ensembl" id="ENSPSMP00000005216.1"/>
    </source>
</evidence>
<dbReference type="GO" id="GO:0000978">
    <property type="term" value="F:RNA polymerase II cis-regulatory region sequence-specific DNA binding"/>
    <property type="evidence" value="ECO:0007669"/>
    <property type="project" value="TreeGrafter"/>
</dbReference>
<evidence type="ECO:0000256" key="1">
    <source>
        <dbReference type="ARBA" id="ARBA00022723"/>
    </source>
</evidence>
<dbReference type="Ensembl" id="ENSPSMT00000006241.1">
    <property type="protein sequence ID" value="ENSPSMP00000005216.1"/>
    <property type="gene ID" value="ENSPSMG00000004030.1"/>
</dbReference>
<dbReference type="FunFam" id="3.30.160.60:FF:000125">
    <property type="entry name" value="Putative zinc finger protein 143"/>
    <property type="match status" value="1"/>
</dbReference>
<evidence type="ECO:0000256" key="6">
    <source>
        <dbReference type="SAM" id="MobiDB-lite"/>
    </source>
</evidence>
<feature type="compositionally biased region" description="Polar residues" evidence="6">
    <location>
        <begin position="216"/>
        <end position="233"/>
    </location>
</feature>
<feature type="domain" description="C2H2-type" evidence="7">
    <location>
        <begin position="273"/>
        <end position="302"/>
    </location>
</feature>
<evidence type="ECO:0000256" key="4">
    <source>
        <dbReference type="ARBA" id="ARBA00022833"/>
    </source>
</evidence>
<keyword evidence="9" id="KW-1185">Reference proteome</keyword>
<proteinExistence type="predicted"/>
<dbReference type="InterPro" id="IPR013087">
    <property type="entry name" value="Znf_C2H2_type"/>
</dbReference>
<feature type="region of interest" description="Disordered" evidence="6">
    <location>
        <begin position="1"/>
        <end position="28"/>
    </location>
</feature>
<gene>
    <name evidence="8" type="primary">KLF17</name>
</gene>
<evidence type="ECO:0000256" key="5">
    <source>
        <dbReference type="PROSITE-ProRule" id="PRU00042"/>
    </source>
</evidence>
<keyword evidence="3 5" id="KW-0863">Zinc-finger</keyword>
<name>A0A8C8YNZ0_PROSS</name>
<sequence>PMEQEAEDLSQWPGTHQPAQGNTNVTSILDTSLPSGISGVHTSWNHGIPGIQHFPQGREMSTTPLVSAEVPRQNVNEVGLHFSMSLPENGGYCSQAIPISSQMIYYQGVSPSHQEMLFKGSQVMPLGEPSNTGVAVTFTGHPRMSPNGLPGSASSGIPMMSHFGAPTMPYSEPLAVSSNEMSLTPTIPSTEAQVMLPSLAQMLPPRDPHDLGMSPAESQSLALESQDPFVSQPASQAGLFLPEQPILAPQRADPNSRAQEGAHGGRPLALRPYLCQHENCGKAYTKRSHLMNHQRKHTGQRPYKCTWEDCKWSFFRSDELRRHMRIHTRCRPYRCDQCGRHFMRSDHLKQHQRTHQQMPDPSDPQANDGEMRGP</sequence>
<dbReference type="Pfam" id="PF00096">
    <property type="entry name" value="zf-C2H2"/>
    <property type="match status" value="3"/>
</dbReference>
<keyword evidence="1" id="KW-0479">Metal-binding</keyword>
<dbReference type="GO" id="GO:0008270">
    <property type="term" value="F:zinc ion binding"/>
    <property type="evidence" value="ECO:0007669"/>
    <property type="project" value="UniProtKB-KW"/>
</dbReference>
<reference evidence="8" key="1">
    <citation type="submission" date="2025-08" db="UniProtKB">
        <authorList>
            <consortium name="Ensembl"/>
        </authorList>
    </citation>
    <scope>IDENTIFICATION</scope>
</reference>
<dbReference type="SMART" id="SM00355">
    <property type="entry name" value="ZnF_C2H2"/>
    <property type="match status" value="3"/>
</dbReference>
<dbReference type="PROSITE" id="PS00028">
    <property type="entry name" value="ZINC_FINGER_C2H2_1"/>
    <property type="match status" value="3"/>
</dbReference>
<feature type="domain" description="C2H2-type" evidence="7">
    <location>
        <begin position="333"/>
        <end position="355"/>
    </location>
</feature>
<organism evidence="8 9">
    <name type="scientific">Prolemur simus</name>
    <name type="common">Greater bamboo lemur</name>
    <name type="synonym">Hapalemur simus</name>
    <dbReference type="NCBI Taxonomy" id="1328070"/>
    <lineage>
        <taxon>Eukaryota</taxon>
        <taxon>Metazoa</taxon>
        <taxon>Chordata</taxon>
        <taxon>Craniata</taxon>
        <taxon>Vertebrata</taxon>
        <taxon>Euteleostomi</taxon>
        <taxon>Mammalia</taxon>
        <taxon>Eutheria</taxon>
        <taxon>Euarchontoglires</taxon>
        <taxon>Primates</taxon>
        <taxon>Strepsirrhini</taxon>
        <taxon>Lemuriformes</taxon>
        <taxon>Lemuridae</taxon>
        <taxon>Prolemur</taxon>
    </lineage>
</organism>
<keyword evidence="4" id="KW-0862">Zinc</keyword>
<protein>
    <submittedName>
        <fullName evidence="8">KLF transcription factor 17</fullName>
    </submittedName>
</protein>
<dbReference type="AlphaFoldDB" id="A0A8C8YNZ0"/>
<accession>A0A8C8YNZ0</accession>
<dbReference type="FunFam" id="3.30.160.60:FF:000624">
    <property type="entry name" value="zinc finger protein 697"/>
    <property type="match status" value="1"/>
</dbReference>
<dbReference type="GeneTree" id="ENSGT00940000162020"/>
<feature type="compositionally biased region" description="Polar residues" evidence="6">
    <location>
        <begin position="12"/>
        <end position="28"/>
    </location>
</feature>
<dbReference type="Proteomes" id="UP000694414">
    <property type="component" value="Unplaced"/>
</dbReference>
<dbReference type="PROSITE" id="PS50157">
    <property type="entry name" value="ZINC_FINGER_C2H2_2"/>
    <property type="match status" value="3"/>
</dbReference>
<dbReference type="InterPro" id="IPR036236">
    <property type="entry name" value="Znf_C2H2_sf"/>
</dbReference>
<dbReference type="FunFam" id="3.30.160.60:FF:001977">
    <property type="entry name" value="Krueppel-like factor 17"/>
    <property type="match status" value="1"/>
</dbReference>
<dbReference type="Gene3D" id="3.30.160.60">
    <property type="entry name" value="Classic Zinc Finger"/>
    <property type="match status" value="3"/>
</dbReference>
<feature type="domain" description="C2H2-type" evidence="7">
    <location>
        <begin position="303"/>
        <end position="332"/>
    </location>
</feature>
<dbReference type="CDD" id="cd21574">
    <property type="entry name" value="KLF17_N"/>
    <property type="match status" value="1"/>
</dbReference>
<evidence type="ECO:0000256" key="2">
    <source>
        <dbReference type="ARBA" id="ARBA00022737"/>
    </source>
</evidence>
<feature type="region of interest" description="Disordered" evidence="6">
    <location>
        <begin position="347"/>
        <end position="374"/>
    </location>
</feature>
<dbReference type="GO" id="GO:0000981">
    <property type="term" value="F:DNA-binding transcription factor activity, RNA polymerase II-specific"/>
    <property type="evidence" value="ECO:0007669"/>
    <property type="project" value="TreeGrafter"/>
</dbReference>